<dbReference type="CDD" id="cd14066">
    <property type="entry name" value="STKc_IRAK"/>
    <property type="match status" value="1"/>
</dbReference>
<dbReference type="InterPro" id="IPR001480">
    <property type="entry name" value="Bulb-type_lectin_dom"/>
</dbReference>
<dbReference type="CDD" id="cd00028">
    <property type="entry name" value="B_lectin"/>
    <property type="match status" value="2"/>
</dbReference>
<dbReference type="SUPFAM" id="SSF51110">
    <property type="entry name" value="alpha-D-mannose-specific plant lectins"/>
    <property type="match status" value="2"/>
</dbReference>
<feature type="domain" description="Apple" evidence="8">
    <location>
        <begin position="1044"/>
        <end position="1129"/>
    </location>
</feature>
<dbReference type="Pfam" id="PF07714">
    <property type="entry name" value="PK_Tyr_Ser-Thr"/>
    <property type="match status" value="2"/>
</dbReference>
<keyword evidence="4" id="KW-1133">Transmembrane helix</keyword>
<keyword evidence="4" id="KW-0812">Transmembrane</keyword>
<dbReference type="InterPro" id="IPR008271">
    <property type="entry name" value="Ser/Thr_kinase_AS"/>
</dbReference>
<dbReference type="Gene3D" id="3.30.200.20">
    <property type="entry name" value="Phosphorylase Kinase, domain 1"/>
    <property type="match status" value="2"/>
</dbReference>
<reference evidence="9" key="1">
    <citation type="submission" date="2019-03" db="EMBL/GenBank/DDBJ databases">
        <authorList>
            <person name="Mank J."/>
            <person name="Almeida P."/>
        </authorList>
    </citation>
    <scope>NUCLEOTIDE SEQUENCE</scope>
    <source>
        <strain evidence="9">78183</strain>
    </source>
</reference>
<dbReference type="SUPFAM" id="SSF56112">
    <property type="entry name" value="Protein kinase-like (PK-like)"/>
    <property type="match status" value="2"/>
</dbReference>
<dbReference type="InterPro" id="IPR036426">
    <property type="entry name" value="Bulb-type_lectin_dom_sf"/>
</dbReference>
<feature type="domain" description="Apple" evidence="8">
    <location>
        <begin position="342"/>
        <end position="427"/>
    </location>
</feature>
<dbReference type="PROSITE" id="PS50927">
    <property type="entry name" value="BULB_LECTIN"/>
    <property type="match status" value="2"/>
</dbReference>
<evidence type="ECO:0000259" key="8">
    <source>
        <dbReference type="PROSITE" id="PS50948"/>
    </source>
</evidence>
<dbReference type="EMBL" id="CAADRP010001687">
    <property type="protein sequence ID" value="VFU48179.1"/>
    <property type="molecule type" value="Genomic_DNA"/>
</dbReference>
<keyword evidence="3" id="KW-0325">Glycoprotein</keyword>
<feature type="domain" description="Bulb-type lectin" evidence="7">
    <location>
        <begin position="732"/>
        <end position="857"/>
    </location>
</feature>
<evidence type="ECO:0000256" key="1">
    <source>
        <dbReference type="ARBA" id="ARBA00022729"/>
    </source>
</evidence>
<dbReference type="Gene3D" id="1.10.510.10">
    <property type="entry name" value="Transferase(Phosphotransferase) domain 1"/>
    <property type="match status" value="1"/>
</dbReference>
<dbReference type="PROSITE" id="PS50011">
    <property type="entry name" value="PROTEIN_KINASE_DOM"/>
    <property type="match status" value="1"/>
</dbReference>
<feature type="domain" description="Bulb-type lectin" evidence="7">
    <location>
        <begin position="29"/>
        <end position="154"/>
    </location>
</feature>
<evidence type="ECO:0000259" key="6">
    <source>
        <dbReference type="PROSITE" id="PS50011"/>
    </source>
</evidence>
<evidence type="ECO:0000256" key="2">
    <source>
        <dbReference type="ARBA" id="ARBA00023157"/>
    </source>
</evidence>
<organism evidence="9">
    <name type="scientific">Salix viminalis</name>
    <name type="common">Common osier</name>
    <name type="synonym">Basket willow</name>
    <dbReference type="NCBI Taxonomy" id="40686"/>
    <lineage>
        <taxon>Eukaryota</taxon>
        <taxon>Viridiplantae</taxon>
        <taxon>Streptophyta</taxon>
        <taxon>Embryophyta</taxon>
        <taxon>Tracheophyta</taxon>
        <taxon>Spermatophyta</taxon>
        <taxon>Magnoliopsida</taxon>
        <taxon>eudicotyledons</taxon>
        <taxon>Gunneridae</taxon>
        <taxon>Pentapetalae</taxon>
        <taxon>rosids</taxon>
        <taxon>fabids</taxon>
        <taxon>Malpighiales</taxon>
        <taxon>Salicaceae</taxon>
        <taxon>Saliceae</taxon>
        <taxon>Salix</taxon>
    </lineage>
</organism>
<keyword evidence="4" id="KW-0472">Membrane</keyword>
<dbReference type="Pfam" id="PF01453">
    <property type="entry name" value="B_lectin"/>
    <property type="match status" value="2"/>
</dbReference>
<dbReference type="PROSITE" id="PS00108">
    <property type="entry name" value="PROTEIN_KINASE_ST"/>
    <property type="match status" value="1"/>
</dbReference>
<proteinExistence type="predicted"/>
<dbReference type="SMART" id="SM00220">
    <property type="entry name" value="S_TKc"/>
    <property type="match status" value="1"/>
</dbReference>
<dbReference type="InterPro" id="IPR011009">
    <property type="entry name" value="Kinase-like_dom_sf"/>
</dbReference>
<feature type="transmembrane region" description="Helical" evidence="4">
    <location>
        <begin position="443"/>
        <end position="465"/>
    </location>
</feature>
<name>A0A6N2MJH4_SALVM</name>
<dbReference type="PANTHER" id="PTHR32444">
    <property type="entry name" value="BULB-TYPE LECTIN DOMAIN-CONTAINING PROTEIN"/>
    <property type="match status" value="1"/>
</dbReference>
<protein>
    <recommendedName>
        <fullName evidence="10">Non-specific serine/threonine protein kinase</fullName>
    </recommendedName>
</protein>
<dbReference type="FunFam" id="2.90.10.10:FF:000002">
    <property type="entry name" value="Serine/threonine-protein kinase"/>
    <property type="match status" value="2"/>
</dbReference>
<dbReference type="GO" id="GO:0005524">
    <property type="term" value="F:ATP binding"/>
    <property type="evidence" value="ECO:0007669"/>
    <property type="project" value="InterPro"/>
</dbReference>
<dbReference type="Pfam" id="PF00954">
    <property type="entry name" value="S_locus_glycop"/>
    <property type="match status" value="2"/>
</dbReference>
<accession>A0A6N2MJH4</accession>
<dbReference type="Pfam" id="PF08276">
    <property type="entry name" value="PAN_2"/>
    <property type="match status" value="2"/>
</dbReference>
<feature type="signal peptide" evidence="5">
    <location>
        <begin position="1"/>
        <end position="26"/>
    </location>
</feature>
<dbReference type="FunFam" id="3.30.200.20:FF:000951">
    <property type="entry name" value="Uncharacterized protein"/>
    <property type="match status" value="2"/>
</dbReference>
<dbReference type="CDD" id="cd01098">
    <property type="entry name" value="PAN_AP_plant"/>
    <property type="match status" value="2"/>
</dbReference>
<keyword evidence="1 5" id="KW-0732">Signal</keyword>
<gene>
    <name evidence="9" type="ORF">SVIM_LOCUS313753</name>
</gene>
<dbReference type="InterPro" id="IPR000858">
    <property type="entry name" value="S_locus_glycoprot_dom"/>
</dbReference>
<dbReference type="InterPro" id="IPR000719">
    <property type="entry name" value="Prot_kinase_dom"/>
</dbReference>
<sequence>MCVKTKPCFLLYVLLWLFVYHRTCFSIGVDTISVGQSLSVRQTLVSQTGIFELGFFRPGTWDNIYLGIWHRNFEDKTIVWVANRESPSNDPASSKLELLSDGNLVLLKNFTETIWSTALSSSMPNTTKAEAVILDDGNFVIRDGSNPSTIYWQSFDYPTDTWLPGAKLGINKHTGQVQRLISWKNSEDPAPGMFSVGIDPNGSSQFFIEWNRSHRYWSSGEWNGESFSLIPEMRLNFIFNYSYVSNENESYFTYSLYNTSLLSRLVISVSGQIQQQSWIEGPWTWFLFWSQPKTPGEVYGFCGVFGVFHENSSSYCECLKGFKPLLQNDWSSGCVRKSPLQCQNKKSIGKEDGFLEMSDLALPANSKTYQKVSAGRCRLDCIEKCSCMAYAYNNNNGCSLWEGDLINLQQSGAADGRAGAEIYIRLAASEPELQIGNGSTRTALAVAIPTILITLGLFMYFRCLWKGKLTRKGKEYTGHDILLFDFDTNPGSTNNESSSVDNRKKRWSKNMELPLFSYESVSVATGQFSDKLGEGGFGPVYKGKLPTGLEVAVKRLSERSGQGLEEFRNETILIAKLQHRNLVRLLGSCIERDEKMLIYDFDYPTDTWLPGAKLGINKHTGQVQRLISWKNSEDPAPGHDIMLFDFDTNPGSTNNESSSVDNRKKRWSKNMELPLFSYESVSVATGQFSDKLGEGGFGPVYKRMCVKTKPCFLLFVLLWLFVYHRTCFSNGVDTISVSRSLSGSQTLVSQKGIFELGFFSPGTSSNIYLGIWYRNFADKTIVWVANRESPSNDPDSSKLELLSDGNLVLLKNFTETVWSTALASSMPNTTKAEAVILDDGNFVIRDGSKPSTIYWQSFDYPTDTWLPGAKLGINKHAGQVLRLISWKNSEDPAPGMFSVGVDTNGSGQIFMEWNRSHRYWSSGDWNGQIFSLIPEMKWNYVYRYSYVSNENESYFTYSLNNSSYLSRYMIGIHGQLQQLLWMEGPWRWLPFWSEPKDQAGVYGLCGVFGVFHVSSSYCECLKGFKPLVQNDWSSGCVRKSPLQCQNMSSVGKEDGFLKMSNLTLPANSKTYQKVSAGRCRLDCIENCSCMAYAYNNNNGCSLWEGDLINLQQSGTADGRAAAEIYIRLAASEPELQIGKEYTGHDIMFFDFDTNPGSTNKESSSVDNRKKRWSKNMELPLFSYESVSVATGQFSDKLGEGGFGPVYKGKLPTGLEVAVKRLSERSGQGLEEFRNETILIAKLQHRNLVRLLGSCIERDEKMLIYEYMPNKSLDFFLFGENRGQILDWGTRIRIIEGTAQGLLYLHRYSRLRIIHRDLKPSNILLDSEMNPKISDFGMARIFGGNETQGNTKRIVGTYGYMSPEYAMEGVFSVKSDVFSFGVLVLEIVSGRKNTSFYHSDSLHLLGHAWKLWSSNKASDLMDPTLGDPPSPSMLLRYINIGLLCVQESPADRPTMSDVISMIVNEHVALPEPKQPAFVAGRNMADQGRLMSSAGSPSTNNFGQQLLYLQCRILLKQKQ</sequence>
<dbReference type="SMART" id="SM00473">
    <property type="entry name" value="PAN_AP"/>
    <property type="match status" value="2"/>
</dbReference>
<feature type="chain" id="PRO_5026730363" description="Non-specific serine/threonine protein kinase" evidence="5">
    <location>
        <begin position="27"/>
        <end position="1517"/>
    </location>
</feature>
<dbReference type="PROSITE" id="PS50948">
    <property type="entry name" value="PAN"/>
    <property type="match status" value="2"/>
</dbReference>
<dbReference type="InterPro" id="IPR003609">
    <property type="entry name" value="Pan_app"/>
</dbReference>
<dbReference type="FunFam" id="1.10.510.10:FF:001270">
    <property type="entry name" value="Uncharacterized protein"/>
    <property type="match status" value="1"/>
</dbReference>
<dbReference type="GO" id="GO:0004672">
    <property type="term" value="F:protein kinase activity"/>
    <property type="evidence" value="ECO:0007669"/>
    <property type="project" value="InterPro"/>
</dbReference>
<dbReference type="Gene3D" id="2.90.10.10">
    <property type="entry name" value="Bulb-type lectin domain"/>
    <property type="match status" value="2"/>
</dbReference>
<feature type="transmembrane region" description="Helical" evidence="4">
    <location>
        <begin position="711"/>
        <end position="732"/>
    </location>
</feature>
<evidence type="ECO:0000256" key="5">
    <source>
        <dbReference type="SAM" id="SignalP"/>
    </source>
</evidence>
<evidence type="ECO:0000256" key="4">
    <source>
        <dbReference type="SAM" id="Phobius"/>
    </source>
</evidence>
<dbReference type="SMART" id="SM00108">
    <property type="entry name" value="B_lectin"/>
    <property type="match status" value="2"/>
</dbReference>
<evidence type="ECO:0008006" key="10">
    <source>
        <dbReference type="Google" id="ProtNLM"/>
    </source>
</evidence>
<feature type="domain" description="Protein kinase" evidence="6">
    <location>
        <begin position="1191"/>
        <end position="1468"/>
    </location>
</feature>
<dbReference type="PANTHER" id="PTHR32444:SF247">
    <property type="entry name" value="OS01G0958200 PROTEIN"/>
    <property type="match status" value="1"/>
</dbReference>
<dbReference type="InterPro" id="IPR001245">
    <property type="entry name" value="Ser-Thr/Tyr_kinase_cat_dom"/>
</dbReference>
<dbReference type="FunFam" id="1.10.510.10:FF:001019">
    <property type="entry name" value="G-type lectin S-receptor-like serine/threonine-protein kinase B120"/>
    <property type="match status" value="1"/>
</dbReference>
<evidence type="ECO:0000256" key="3">
    <source>
        <dbReference type="ARBA" id="ARBA00023180"/>
    </source>
</evidence>
<evidence type="ECO:0000259" key="7">
    <source>
        <dbReference type="PROSITE" id="PS50927"/>
    </source>
</evidence>
<evidence type="ECO:0000313" key="9">
    <source>
        <dbReference type="EMBL" id="VFU48179.1"/>
    </source>
</evidence>
<dbReference type="GO" id="GO:0048544">
    <property type="term" value="P:recognition of pollen"/>
    <property type="evidence" value="ECO:0007669"/>
    <property type="project" value="InterPro"/>
</dbReference>
<keyword evidence="2" id="KW-1015">Disulfide bond</keyword>